<comment type="subunit">
    <text evidence="11">Homohexamer.</text>
</comment>
<evidence type="ECO:0000313" key="14">
    <source>
        <dbReference type="EMBL" id="KMT23098.1"/>
    </source>
</evidence>
<keyword evidence="6 11" id="KW-0378">Hydrolase</keyword>
<dbReference type="InterPro" id="IPR003959">
    <property type="entry name" value="ATPase_AAA_core"/>
</dbReference>
<keyword evidence="11" id="KW-0812">Transmembrane</keyword>
<dbReference type="GO" id="GO:0005886">
    <property type="term" value="C:plasma membrane"/>
    <property type="evidence" value="ECO:0007669"/>
    <property type="project" value="UniProtKB-SubCell"/>
</dbReference>
<dbReference type="GO" id="GO:0004222">
    <property type="term" value="F:metalloendopeptidase activity"/>
    <property type="evidence" value="ECO:0007669"/>
    <property type="project" value="InterPro"/>
</dbReference>
<sequence>MLKIKKKLFFITFLALTISLFIGVYSYNIPSVMKSSYKDFLVRLNSGKISDVYIESSSNIKYTLKNGKKYSTSNPNTNTFKEELLIKDINVHEGTYSSSNLSNMIISVLLILGVGLLAYRYIKSKSKLKSSSLFKEATAPNINFDDVAGNIETKESLRELVDFLKTPEKYKKFNARQPKGVILYGPPGTGKTLMAKALASEANVPFYSTSGSDFVQMYAGVGASRIRDLFKKARENEKAVIFIDEVDAIGKKRAASPDSSNDERDQTLNALLTEMSGFKSCDNIIVLAATNRLDSLDEALLRPGRFDRHIEVSLPDINARESILRLHCTDKPLSNDVDIRKLAEMTVYFSGAKLENLVNEAAILAAKNNKELIEQFDFEKAYEIVLAGFEKKDRSYIKENDRRITAYHEAGHALVSRLLLPNVKVKKVSIIPSTKGAGGYTLNIHPNSLYHTKISLINNIKVSLAGRAAEDIIFGSDNITTGAEGDIKHATNILLSMIKHYGMFESMGMLNYEMIEGASQKVLDLSNYNITLYYNEVLTLLQENKATLDKIADALLEKEYLEEDELSILVS</sequence>
<proteinExistence type="inferred from homology"/>
<evidence type="ECO:0000256" key="11">
    <source>
        <dbReference type="HAMAP-Rule" id="MF_01458"/>
    </source>
</evidence>
<evidence type="ECO:0000256" key="12">
    <source>
        <dbReference type="RuleBase" id="RU003651"/>
    </source>
</evidence>
<dbReference type="GO" id="GO:0030163">
    <property type="term" value="P:protein catabolic process"/>
    <property type="evidence" value="ECO:0007669"/>
    <property type="project" value="UniProtKB-UniRule"/>
</dbReference>
<keyword evidence="15" id="KW-1185">Reference proteome</keyword>
<evidence type="ECO:0000256" key="5">
    <source>
        <dbReference type="ARBA" id="ARBA00022741"/>
    </source>
</evidence>
<dbReference type="GO" id="GO:0004176">
    <property type="term" value="F:ATP-dependent peptidase activity"/>
    <property type="evidence" value="ECO:0007669"/>
    <property type="project" value="InterPro"/>
</dbReference>
<dbReference type="Gene3D" id="1.10.8.60">
    <property type="match status" value="1"/>
</dbReference>
<dbReference type="SUPFAM" id="SSF52540">
    <property type="entry name" value="P-loop containing nucleoside triphosphate hydrolases"/>
    <property type="match status" value="1"/>
</dbReference>
<dbReference type="PROSITE" id="PS00674">
    <property type="entry name" value="AAA"/>
    <property type="match status" value="1"/>
</dbReference>
<comment type="caution">
    <text evidence="11">Lacks conserved residue(s) required for the propagation of feature annotation.</text>
</comment>
<accession>A0A0J8DG04</accession>
<reference evidence="14 15" key="1">
    <citation type="submission" date="2015-06" db="EMBL/GenBank/DDBJ databases">
        <title>Draft genome sequence of the purine-degrading Clostridium cylindrosporum HC-1 (DSM 605).</title>
        <authorList>
            <person name="Poehlein A."/>
            <person name="Schiel-Bengelsdorf B."/>
            <person name="Bengelsdorf F."/>
            <person name="Daniel R."/>
            <person name="Duerre P."/>
        </authorList>
    </citation>
    <scope>NUCLEOTIDE SEQUENCE [LARGE SCALE GENOMIC DNA]</scope>
    <source>
        <strain evidence="14 15">DSM 605</strain>
    </source>
</reference>
<keyword evidence="4 11" id="KW-0479">Metal-binding</keyword>
<comment type="similarity">
    <text evidence="11">In the central section; belongs to the AAA ATPase family.</text>
</comment>
<dbReference type="PATRIC" id="fig|1121307.3.peg.2428"/>
<dbReference type="RefSeq" id="WP_048569470.1">
    <property type="nucleotide sequence ID" value="NZ_LFVU01000003.1"/>
</dbReference>
<keyword evidence="9 11" id="KW-0482">Metalloprotease</keyword>
<dbReference type="CDD" id="cd19501">
    <property type="entry name" value="RecA-like_FtsH"/>
    <property type="match status" value="1"/>
</dbReference>
<dbReference type="GO" id="GO:0008270">
    <property type="term" value="F:zinc ion binding"/>
    <property type="evidence" value="ECO:0007669"/>
    <property type="project" value="UniProtKB-UniRule"/>
</dbReference>
<keyword evidence="8 11" id="KW-0067">ATP-binding</keyword>
<dbReference type="Gene3D" id="1.20.58.760">
    <property type="entry name" value="Peptidase M41"/>
    <property type="match status" value="1"/>
</dbReference>
<dbReference type="Pfam" id="PF00004">
    <property type="entry name" value="AAA"/>
    <property type="match status" value="1"/>
</dbReference>
<comment type="subcellular location">
    <subcellularLocation>
        <location evidence="11">Cell membrane</location>
        <topology evidence="11">Multi-pass membrane protein</topology>
        <orientation evidence="11">Cytoplasmic side</orientation>
    </subcellularLocation>
    <subcellularLocation>
        <location evidence="1">Membrane</location>
    </subcellularLocation>
</comment>
<dbReference type="InterPro" id="IPR003593">
    <property type="entry name" value="AAA+_ATPase"/>
</dbReference>
<protein>
    <recommendedName>
        <fullName evidence="11">ATP-dependent zinc metalloprotease FtsH</fullName>
        <ecNumber evidence="11">3.4.24.-</ecNumber>
    </recommendedName>
</protein>
<evidence type="ECO:0000259" key="13">
    <source>
        <dbReference type="SMART" id="SM00382"/>
    </source>
</evidence>
<dbReference type="Gene3D" id="3.40.50.300">
    <property type="entry name" value="P-loop containing nucleotide triphosphate hydrolases"/>
    <property type="match status" value="1"/>
</dbReference>
<evidence type="ECO:0000256" key="8">
    <source>
        <dbReference type="ARBA" id="ARBA00022840"/>
    </source>
</evidence>
<name>A0A0J8DG04_CLOCY</name>
<dbReference type="InterPro" id="IPR003960">
    <property type="entry name" value="ATPase_AAA_CS"/>
</dbReference>
<dbReference type="STRING" id="1121307.CLCY_7c01450"/>
<evidence type="ECO:0000256" key="1">
    <source>
        <dbReference type="ARBA" id="ARBA00004370"/>
    </source>
</evidence>
<keyword evidence="3 11" id="KW-0645">Protease</keyword>
<dbReference type="Gene3D" id="3.30.720.210">
    <property type="match status" value="1"/>
</dbReference>
<evidence type="ECO:0000313" key="15">
    <source>
        <dbReference type="Proteomes" id="UP000036756"/>
    </source>
</evidence>
<dbReference type="EC" id="3.4.24.-" evidence="11"/>
<evidence type="ECO:0000256" key="4">
    <source>
        <dbReference type="ARBA" id="ARBA00022723"/>
    </source>
</evidence>
<feature type="binding site" evidence="11">
    <location>
        <position position="408"/>
    </location>
    <ligand>
        <name>Zn(2+)</name>
        <dbReference type="ChEBI" id="CHEBI:29105"/>
        <note>catalytic</note>
    </ligand>
</feature>
<feature type="binding site" evidence="11">
    <location>
        <begin position="185"/>
        <end position="192"/>
    </location>
    <ligand>
        <name>ATP</name>
        <dbReference type="ChEBI" id="CHEBI:30616"/>
    </ligand>
</feature>
<feature type="domain" description="AAA+ ATPase" evidence="13">
    <location>
        <begin position="177"/>
        <end position="316"/>
    </location>
</feature>
<feature type="binding site" evidence="11">
    <location>
        <position position="412"/>
    </location>
    <ligand>
        <name>Zn(2+)</name>
        <dbReference type="ChEBI" id="CHEBI:29105"/>
        <note>catalytic</note>
    </ligand>
</feature>
<dbReference type="SMART" id="SM00382">
    <property type="entry name" value="AAA"/>
    <property type="match status" value="1"/>
</dbReference>
<dbReference type="InterPro" id="IPR037219">
    <property type="entry name" value="Peptidase_M41-like"/>
</dbReference>
<gene>
    <name evidence="14" type="primary">ftsH1</name>
    <name evidence="11" type="synonym">ftsH</name>
    <name evidence="14" type="ORF">CLCY_7c01450</name>
</gene>
<dbReference type="Pfam" id="PF01434">
    <property type="entry name" value="Peptidase_M41"/>
    <property type="match status" value="1"/>
</dbReference>
<dbReference type="AlphaFoldDB" id="A0A0J8DG04"/>
<evidence type="ECO:0000256" key="3">
    <source>
        <dbReference type="ARBA" id="ARBA00022670"/>
    </source>
</evidence>
<comment type="similarity">
    <text evidence="2 11">In the C-terminal section; belongs to the peptidase M41 family.</text>
</comment>
<dbReference type="HAMAP" id="MF_01458">
    <property type="entry name" value="FtsH"/>
    <property type="match status" value="1"/>
</dbReference>
<dbReference type="InterPro" id="IPR027417">
    <property type="entry name" value="P-loop_NTPase"/>
</dbReference>
<comment type="caution">
    <text evidence="14">The sequence shown here is derived from an EMBL/GenBank/DDBJ whole genome shotgun (WGS) entry which is preliminary data.</text>
</comment>
<evidence type="ECO:0000256" key="2">
    <source>
        <dbReference type="ARBA" id="ARBA00010044"/>
    </source>
</evidence>
<dbReference type="GO" id="GO:0006508">
    <property type="term" value="P:proteolysis"/>
    <property type="evidence" value="ECO:0007669"/>
    <property type="project" value="UniProtKB-KW"/>
</dbReference>
<comment type="function">
    <text evidence="11">Acts as a processive, ATP-dependent zinc metallopeptidase for both cytoplasmic and membrane proteins. Plays a role in the quality control of integral membrane proteins.</text>
</comment>
<evidence type="ECO:0000256" key="7">
    <source>
        <dbReference type="ARBA" id="ARBA00022833"/>
    </source>
</evidence>
<dbReference type="PANTHER" id="PTHR23076">
    <property type="entry name" value="METALLOPROTEASE M41 FTSH"/>
    <property type="match status" value="1"/>
</dbReference>
<evidence type="ECO:0000256" key="10">
    <source>
        <dbReference type="ARBA" id="ARBA00023136"/>
    </source>
</evidence>
<dbReference type="FunFam" id="1.10.8.60:FF:000001">
    <property type="entry name" value="ATP-dependent zinc metalloprotease FtsH"/>
    <property type="match status" value="1"/>
</dbReference>
<dbReference type="InterPro" id="IPR000642">
    <property type="entry name" value="Peptidase_M41"/>
</dbReference>
<dbReference type="GO" id="GO:0016887">
    <property type="term" value="F:ATP hydrolysis activity"/>
    <property type="evidence" value="ECO:0007669"/>
    <property type="project" value="UniProtKB-UniRule"/>
</dbReference>
<dbReference type="Pfam" id="PF17862">
    <property type="entry name" value="AAA_lid_3"/>
    <property type="match status" value="1"/>
</dbReference>
<keyword evidence="11" id="KW-1133">Transmembrane helix</keyword>
<dbReference type="FunFam" id="3.40.50.300:FF:000352">
    <property type="entry name" value="ATP-dependent zinc metalloprotease FTSH 7, chloroplastic"/>
    <property type="match status" value="1"/>
</dbReference>
<evidence type="ECO:0000256" key="9">
    <source>
        <dbReference type="ARBA" id="ARBA00023049"/>
    </source>
</evidence>
<feature type="binding site" evidence="11">
    <location>
        <position position="486"/>
    </location>
    <ligand>
        <name>Zn(2+)</name>
        <dbReference type="ChEBI" id="CHEBI:29105"/>
        <note>catalytic</note>
    </ligand>
</feature>
<evidence type="ECO:0000256" key="6">
    <source>
        <dbReference type="ARBA" id="ARBA00022801"/>
    </source>
</evidence>
<dbReference type="GO" id="GO:0005524">
    <property type="term" value="F:ATP binding"/>
    <property type="evidence" value="ECO:0007669"/>
    <property type="project" value="UniProtKB-UniRule"/>
</dbReference>
<keyword evidence="5 11" id="KW-0547">Nucleotide-binding</keyword>
<dbReference type="SUPFAM" id="SSF140990">
    <property type="entry name" value="FtsH protease domain-like"/>
    <property type="match status" value="1"/>
</dbReference>
<dbReference type="EMBL" id="LFVU01000003">
    <property type="protein sequence ID" value="KMT23098.1"/>
    <property type="molecule type" value="Genomic_DNA"/>
</dbReference>
<keyword evidence="7 11" id="KW-0862">Zinc</keyword>
<feature type="active site" evidence="11">
    <location>
        <position position="409"/>
    </location>
</feature>
<dbReference type="InterPro" id="IPR005936">
    <property type="entry name" value="FtsH"/>
</dbReference>
<comment type="cofactor">
    <cofactor evidence="11">
        <name>Zn(2+)</name>
        <dbReference type="ChEBI" id="CHEBI:29105"/>
    </cofactor>
    <text evidence="11">Binds 1 zinc ion per subunit.</text>
</comment>
<comment type="similarity">
    <text evidence="12">Belongs to the AAA ATPase family.</text>
</comment>
<dbReference type="PANTHER" id="PTHR23076:SF97">
    <property type="entry name" value="ATP-DEPENDENT ZINC METALLOPROTEASE YME1L1"/>
    <property type="match status" value="1"/>
</dbReference>
<feature type="transmembrane region" description="Helical" evidence="11">
    <location>
        <begin position="104"/>
        <end position="122"/>
    </location>
</feature>
<dbReference type="Proteomes" id="UP000036756">
    <property type="component" value="Unassembled WGS sequence"/>
</dbReference>
<keyword evidence="10 11" id="KW-0472">Membrane</keyword>
<keyword evidence="11" id="KW-1003">Cell membrane</keyword>
<dbReference type="InterPro" id="IPR041569">
    <property type="entry name" value="AAA_lid_3"/>
</dbReference>
<organism evidence="14 15">
    <name type="scientific">Clostridium cylindrosporum DSM 605</name>
    <dbReference type="NCBI Taxonomy" id="1121307"/>
    <lineage>
        <taxon>Bacteria</taxon>
        <taxon>Bacillati</taxon>
        <taxon>Bacillota</taxon>
        <taxon>Clostridia</taxon>
        <taxon>Eubacteriales</taxon>
        <taxon>Clostridiaceae</taxon>
        <taxon>Clostridium</taxon>
    </lineage>
</organism>
<dbReference type="GO" id="GO:0005737">
    <property type="term" value="C:cytoplasm"/>
    <property type="evidence" value="ECO:0007669"/>
    <property type="project" value="UniProtKB-ARBA"/>
</dbReference>